<reference evidence="2 3" key="1">
    <citation type="submission" date="2024-04" db="EMBL/GenBank/DDBJ databases">
        <title>Phyllosticta paracitricarpa is synonymous to the EU quarantine fungus P. citricarpa based on phylogenomic analyses.</title>
        <authorList>
            <consortium name="Lawrence Berkeley National Laboratory"/>
            <person name="Van ingen-buijs V.A."/>
            <person name="Van westerhoven A.C."/>
            <person name="Haridas S."/>
            <person name="Skiadas P."/>
            <person name="Martin F."/>
            <person name="Groenewald J.Z."/>
            <person name="Crous P.W."/>
            <person name="Seidl M.F."/>
        </authorList>
    </citation>
    <scope>NUCLEOTIDE SEQUENCE [LARGE SCALE GENOMIC DNA]</scope>
    <source>
        <strain evidence="2 3">CPC 17464</strain>
    </source>
</reference>
<organism evidence="2 3">
    <name type="scientific">Phyllosticta citribraziliensis</name>
    <dbReference type="NCBI Taxonomy" id="989973"/>
    <lineage>
        <taxon>Eukaryota</taxon>
        <taxon>Fungi</taxon>
        <taxon>Dikarya</taxon>
        <taxon>Ascomycota</taxon>
        <taxon>Pezizomycotina</taxon>
        <taxon>Dothideomycetes</taxon>
        <taxon>Dothideomycetes incertae sedis</taxon>
        <taxon>Botryosphaeriales</taxon>
        <taxon>Phyllostictaceae</taxon>
        <taxon>Phyllosticta</taxon>
    </lineage>
</organism>
<dbReference type="Proteomes" id="UP001360953">
    <property type="component" value="Unassembled WGS sequence"/>
</dbReference>
<evidence type="ECO:0000313" key="3">
    <source>
        <dbReference type="Proteomes" id="UP001360953"/>
    </source>
</evidence>
<evidence type="ECO:0000313" key="2">
    <source>
        <dbReference type="EMBL" id="KAK7538673.1"/>
    </source>
</evidence>
<evidence type="ECO:0000256" key="1">
    <source>
        <dbReference type="SAM" id="MobiDB-lite"/>
    </source>
</evidence>
<protein>
    <submittedName>
        <fullName evidence="2">Uncharacterized protein</fullName>
    </submittedName>
</protein>
<gene>
    <name evidence="2" type="ORF">J3D65DRAFT_339798</name>
</gene>
<name>A0ABR1LU15_9PEZI</name>
<feature type="region of interest" description="Disordered" evidence="1">
    <location>
        <begin position="37"/>
        <end position="57"/>
    </location>
</feature>
<comment type="caution">
    <text evidence="2">The sequence shown here is derived from an EMBL/GenBank/DDBJ whole genome shotgun (WGS) entry which is preliminary data.</text>
</comment>
<keyword evidence="3" id="KW-1185">Reference proteome</keyword>
<dbReference type="GeneID" id="92028386"/>
<proteinExistence type="predicted"/>
<dbReference type="EMBL" id="JBBPEH010000005">
    <property type="protein sequence ID" value="KAK7538673.1"/>
    <property type="molecule type" value="Genomic_DNA"/>
</dbReference>
<dbReference type="RefSeq" id="XP_066656360.1">
    <property type="nucleotide sequence ID" value="XM_066795480.1"/>
</dbReference>
<sequence length="237" mass="26067">MKSVSTAGAAWRCSADCVLSAPFSLCAKAGQVSDKPTLRAQRGRRCSSDKRTQPGPLHQSRRFWLANCLFIGALRKSRGCSPQPRRLLARVMSACPKRRACLTSFDCCSETGPDCVHEFSHARYPLAPHHPLAAVGPHHLTSRARQKRFPPSAPAFSTTRQGGITMADWTVSHAPSDAVTLRIVAARVRLSCTPRISGFTVVFLSPYSERACLFSPMRKSDCPFRQTQERPLGSRMA</sequence>
<accession>A0ABR1LU15</accession>